<evidence type="ECO:0000313" key="4">
    <source>
        <dbReference type="Proteomes" id="UP001341281"/>
    </source>
</evidence>
<dbReference type="InterPro" id="IPR005162">
    <property type="entry name" value="Retrotrans_gag_dom"/>
</dbReference>
<keyword evidence="4" id="KW-1185">Reference proteome</keyword>
<dbReference type="CDD" id="cd00303">
    <property type="entry name" value="retropepsin_like"/>
    <property type="match status" value="1"/>
</dbReference>
<feature type="compositionally biased region" description="Basic residues" evidence="1">
    <location>
        <begin position="571"/>
        <end position="593"/>
    </location>
</feature>
<dbReference type="AlphaFoldDB" id="A0AAQ3UV94"/>
<dbReference type="PANTHER" id="PTHR15503">
    <property type="entry name" value="LDOC1 RELATED"/>
    <property type="match status" value="1"/>
</dbReference>
<evidence type="ECO:0000259" key="2">
    <source>
        <dbReference type="Pfam" id="PF03732"/>
    </source>
</evidence>
<reference evidence="3 4" key="1">
    <citation type="submission" date="2024-02" db="EMBL/GenBank/DDBJ databases">
        <title>High-quality chromosome-scale genome assembly of Pensacola bahiagrass (Paspalum notatum Flugge var. saurae).</title>
        <authorList>
            <person name="Vega J.M."/>
            <person name="Podio M."/>
            <person name="Orjuela J."/>
            <person name="Siena L.A."/>
            <person name="Pessino S.C."/>
            <person name="Combes M.C."/>
            <person name="Mariac C."/>
            <person name="Albertini E."/>
            <person name="Pupilli F."/>
            <person name="Ortiz J.P.A."/>
            <person name="Leblanc O."/>
        </authorList>
    </citation>
    <scope>NUCLEOTIDE SEQUENCE [LARGE SCALE GENOMIC DNA]</scope>
    <source>
        <strain evidence="3">R1</strain>
        <tissue evidence="3">Leaf</tissue>
    </source>
</reference>
<feature type="domain" description="Retrotransposon gag" evidence="2">
    <location>
        <begin position="37"/>
        <end position="132"/>
    </location>
</feature>
<accession>A0AAQ3UV94</accession>
<dbReference type="Proteomes" id="UP001341281">
    <property type="component" value="Chromosome 10"/>
</dbReference>
<dbReference type="Gene3D" id="2.40.70.10">
    <property type="entry name" value="Acid Proteases"/>
    <property type="match status" value="1"/>
</dbReference>
<feature type="region of interest" description="Disordered" evidence="1">
    <location>
        <begin position="551"/>
        <end position="640"/>
    </location>
</feature>
<dbReference type="InterPro" id="IPR021109">
    <property type="entry name" value="Peptidase_aspartic_dom_sf"/>
</dbReference>
<feature type="region of interest" description="Disordered" evidence="1">
    <location>
        <begin position="484"/>
        <end position="535"/>
    </location>
</feature>
<name>A0AAQ3UV94_PASNO</name>
<dbReference type="Pfam" id="PF03732">
    <property type="entry name" value="Retrotrans_gag"/>
    <property type="match status" value="1"/>
</dbReference>
<dbReference type="Pfam" id="PF08284">
    <property type="entry name" value="RVP_2"/>
    <property type="match status" value="1"/>
</dbReference>
<feature type="compositionally biased region" description="Basic and acidic residues" evidence="1">
    <location>
        <begin position="627"/>
        <end position="640"/>
    </location>
</feature>
<dbReference type="SUPFAM" id="SSF50630">
    <property type="entry name" value="Acid proteases"/>
    <property type="match status" value="1"/>
</dbReference>
<sequence>MPQLCFPQFDGTNPKLWISRCETFFDVYDVGKQFWVKLASMHFVGSAAFWLQSVQASLPSLSWEEFGLAICNRFDRDEHNHLLRQFFHVEQNQSSVSEYIECFSELLHQLLVHDPSFPPSAITNRFVDGLKPSIKAVEEAVGVFQLKEYNADRKRPELFTSQKKFSASLPELRSTPETSRFSDEKLSALKSYRRAKGLCYKCGEKWGPSHKCPSSVSLHAVEEVWQFCSGFSSGTTEVSECEESEAEDLMALSLQAIKGTEGPKTLRLEGLLNNKKAYVLVDSGSSTCFINEQFAATITDWSLLASPLQVQVANGSTLWCTHQLLNQSWSVQGHEFTTSFKIVPLGTYDLILGMDWLSTHIMGSSISMQQLSSLDYHDAVLYSVLLQSENGQGNSSSVPEAIEQLLLEYSDLFSKPNSLPPPRRGDHTIPLVPGAQPFRLRPYRTYAVAHTAAAQDYELGRVLEDLPPSAFRLGNPDRRHHLLLRSDSSLPQGTSRLKRRPNNTAPGHKTLETPRRFSCSGEGNRGREATLNEAEKGMRVGTSYLSIKISTGKRKTVQLGREERGSGARQQPRRSGARRQPRPRRGALQRRQPRQQAARRGGSPVAGRLGMAGQRKVAWGCQTGHGGGEEREKREVGDGW</sequence>
<protein>
    <recommendedName>
        <fullName evidence="2">Retrotransposon gag domain-containing protein</fullName>
    </recommendedName>
</protein>
<dbReference type="InterPro" id="IPR032567">
    <property type="entry name" value="RTL1-rel"/>
</dbReference>
<evidence type="ECO:0000313" key="3">
    <source>
        <dbReference type="EMBL" id="WVZ99165.1"/>
    </source>
</evidence>
<gene>
    <name evidence="3" type="ORF">U9M48_044502</name>
</gene>
<proteinExistence type="predicted"/>
<dbReference type="PANTHER" id="PTHR15503:SF22">
    <property type="entry name" value="TRANSPOSON TY3-I GAG POLYPROTEIN"/>
    <property type="match status" value="1"/>
</dbReference>
<organism evidence="3 4">
    <name type="scientific">Paspalum notatum var. saurae</name>
    <dbReference type="NCBI Taxonomy" id="547442"/>
    <lineage>
        <taxon>Eukaryota</taxon>
        <taxon>Viridiplantae</taxon>
        <taxon>Streptophyta</taxon>
        <taxon>Embryophyta</taxon>
        <taxon>Tracheophyta</taxon>
        <taxon>Spermatophyta</taxon>
        <taxon>Magnoliopsida</taxon>
        <taxon>Liliopsida</taxon>
        <taxon>Poales</taxon>
        <taxon>Poaceae</taxon>
        <taxon>PACMAD clade</taxon>
        <taxon>Panicoideae</taxon>
        <taxon>Andropogonodae</taxon>
        <taxon>Paspaleae</taxon>
        <taxon>Paspalinae</taxon>
        <taxon>Paspalum</taxon>
    </lineage>
</organism>
<evidence type="ECO:0000256" key="1">
    <source>
        <dbReference type="SAM" id="MobiDB-lite"/>
    </source>
</evidence>
<feature type="compositionally biased region" description="Basic and acidic residues" evidence="1">
    <location>
        <begin position="524"/>
        <end position="535"/>
    </location>
</feature>
<dbReference type="EMBL" id="CP144754">
    <property type="protein sequence ID" value="WVZ99165.1"/>
    <property type="molecule type" value="Genomic_DNA"/>
</dbReference>